<dbReference type="AlphaFoldDB" id="A0AAT9GJ55"/>
<dbReference type="InterPro" id="IPR001466">
    <property type="entry name" value="Beta-lactam-related"/>
</dbReference>
<evidence type="ECO:0000256" key="1">
    <source>
        <dbReference type="ARBA" id="ARBA00022801"/>
    </source>
</evidence>
<accession>A0AAT9GJ55</accession>
<dbReference type="PANTHER" id="PTHR43283">
    <property type="entry name" value="BETA-LACTAMASE-RELATED"/>
    <property type="match status" value="1"/>
</dbReference>
<evidence type="ECO:0000313" key="3">
    <source>
        <dbReference type="EMBL" id="BFG70623.1"/>
    </source>
</evidence>
<protein>
    <submittedName>
        <fullName evidence="3">Serine hydrolase</fullName>
    </submittedName>
</protein>
<gene>
    <name evidence="3" type="ORF">KACHI17_15040</name>
</gene>
<keyword evidence="1 3" id="KW-0378">Hydrolase</keyword>
<dbReference type="InterPro" id="IPR012338">
    <property type="entry name" value="Beta-lactam/transpept-like"/>
</dbReference>
<proteinExistence type="predicted"/>
<dbReference type="Gene3D" id="3.40.710.10">
    <property type="entry name" value="DD-peptidase/beta-lactamase superfamily"/>
    <property type="match status" value="1"/>
</dbReference>
<dbReference type="PANTHER" id="PTHR43283:SF11">
    <property type="entry name" value="BETA-LACTAMASE-RELATED DOMAIN-CONTAINING PROTEIN"/>
    <property type="match status" value="1"/>
</dbReference>
<dbReference type="SUPFAM" id="SSF56601">
    <property type="entry name" value="beta-lactamase/transpeptidase-like"/>
    <property type="match status" value="1"/>
</dbReference>
<feature type="domain" description="Beta-lactamase-related" evidence="2">
    <location>
        <begin position="142"/>
        <end position="412"/>
    </location>
</feature>
<dbReference type="InterPro" id="IPR050789">
    <property type="entry name" value="Diverse_Enzym_Activities"/>
</dbReference>
<organism evidence="3">
    <name type="scientific">Sediminibacterium sp. KACHI17</name>
    <dbReference type="NCBI Taxonomy" id="1751071"/>
    <lineage>
        <taxon>Bacteria</taxon>
        <taxon>Pseudomonadati</taxon>
        <taxon>Bacteroidota</taxon>
        <taxon>Chitinophagia</taxon>
        <taxon>Chitinophagales</taxon>
        <taxon>Chitinophagaceae</taxon>
        <taxon>Sediminibacterium</taxon>
    </lineage>
</organism>
<dbReference type="GO" id="GO:0016787">
    <property type="term" value="F:hydrolase activity"/>
    <property type="evidence" value="ECO:0007669"/>
    <property type="project" value="UniProtKB-KW"/>
</dbReference>
<dbReference type="Pfam" id="PF00144">
    <property type="entry name" value="Beta-lactamase"/>
    <property type="match status" value="1"/>
</dbReference>
<name>A0AAT9GJ55_9BACT</name>
<dbReference type="EMBL" id="AP029612">
    <property type="protein sequence ID" value="BFG70623.1"/>
    <property type="molecule type" value="Genomic_DNA"/>
</dbReference>
<evidence type="ECO:0000259" key="2">
    <source>
        <dbReference type="Pfam" id="PF00144"/>
    </source>
</evidence>
<reference evidence="3" key="1">
    <citation type="submission" date="2024-02" db="EMBL/GenBank/DDBJ databases">
        <title>Sediminibacterium planktonica sp. nov. and Sediminibacterium longus sp. nov., isolated from surface lake and river water.</title>
        <authorList>
            <person name="Watanabe K."/>
            <person name="Takemine S."/>
            <person name="Ishii Y."/>
            <person name="Ogata Y."/>
            <person name="Shindo C."/>
            <person name="Suda W."/>
        </authorList>
    </citation>
    <scope>NUCLEOTIDE SEQUENCE</scope>
    <source>
        <strain evidence="3">KACHI17</strain>
    </source>
</reference>
<sequence length="434" mass="49023">MVHGSFLLWTMDHQLSTIPYLSNMKPKHLLSLFLLTVLPSLFVLAQQRSATYFPPAGIWEQRSPSALGLNAAVLDEAITLAKNGESKNPRSMEINHYRTFGKEPFGEGIGPFADRGEATGLIIYKGYIVAQWGEPSRCDMTHSVTKSFLSAVVGVAVDQRLIRDVKDTVAYYVPPIEWYNPKEAINRPSEDIGKPQLLFPFESAHNRTITWDDLLRQTSDWEGTLWGKPDWADRPDADANKWLNRPRNKPGTTYEYNDVRVNVLALAATSVWRKSLPQVLKQTIMDPIGASNTWRWTGYRNAWIVLDGQPVQSVSGGGHWGGGMFINAYDMGRFGWLTLNRGKWNGKQLLSEEWIRRSLTPTAAKTDYGYMNWFLNTDRKFLPSAPATAFTHVGNGNNLVYVDPEHELVAVIRWIDGKAQDSVIKKILEALPMR</sequence>